<sequence length="63" mass="7094">MVIVSDSASKEQRRSRLAYEALRGTGTADDVLVWTKSRFESRLHLKASLPSTIIREGKLLYSV</sequence>
<protein>
    <submittedName>
        <fullName evidence="1">Uncharacterized protein</fullName>
    </submittedName>
</protein>
<dbReference type="AlphaFoldDB" id="A0A1F7S4E8"/>
<proteinExistence type="predicted"/>
<gene>
    <name evidence="1" type="ORF">A2161_21430</name>
</gene>
<accession>A0A1F7S4E8</accession>
<reference evidence="1 2" key="1">
    <citation type="journal article" date="2016" name="Nat. Commun.">
        <title>Thousands of microbial genomes shed light on interconnected biogeochemical processes in an aquifer system.</title>
        <authorList>
            <person name="Anantharaman K."/>
            <person name="Brown C.T."/>
            <person name="Hug L.A."/>
            <person name="Sharon I."/>
            <person name="Castelle C.J."/>
            <person name="Probst A.J."/>
            <person name="Thomas B.C."/>
            <person name="Singh A."/>
            <person name="Wilkins M.J."/>
            <person name="Karaoz U."/>
            <person name="Brodie E.L."/>
            <person name="Williams K.H."/>
            <person name="Hubbard S.S."/>
            <person name="Banfield J.F."/>
        </authorList>
    </citation>
    <scope>NUCLEOTIDE SEQUENCE [LARGE SCALE GENOMIC DNA]</scope>
</reference>
<organism evidence="1 2">
    <name type="scientific">Candidatus Schekmanbacteria bacterium RBG_13_48_7</name>
    <dbReference type="NCBI Taxonomy" id="1817878"/>
    <lineage>
        <taxon>Bacteria</taxon>
        <taxon>Candidatus Schekmaniibacteriota</taxon>
    </lineage>
</organism>
<comment type="caution">
    <text evidence="1">The sequence shown here is derived from an EMBL/GenBank/DDBJ whole genome shotgun (WGS) entry which is preliminary data.</text>
</comment>
<evidence type="ECO:0000313" key="2">
    <source>
        <dbReference type="Proteomes" id="UP000179266"/>
    </source>
</evidence>
<evidence type="ECO:0000313" key="1">
    <source>
        <dbReference type="EMBL" id="OGL48662.1"/>
    </source>
</evidence>
<name>A0A1F7S4E8_9BACT</name>
<dbReference type="Proteomes" id="UP000179266">
    <property type="component" value="Unassembled WGS sequence"/>
</dbReference>
<dbReference type="EMBL" id="MGDD01000033">
    <property type="protein sequence ID" value="OGL48662.1"/>
    <property type="molecule type" value="Genomic_DNA"/>
</dbReference>